<dbReference type="AlphaFoldDB" id="A0A1F6V870"/>
<evidence type="ECO:0000313" key="3">
    <source>
        <dbReference type="Proteomes" id="UP000177370"/>
    </source>
</evidence>
<dbReference type="InterPro" id="IPR006935">
    <property type="entry name" value="Helicase/UvrB_N"/>
</dbReference>
<dbReference type="InterPro" id="IPR014001">
    <property type="entry name" value="Helicase_ATP-bd"/>
</dbReference>
<protein>
    <recommendedName>
        <fullName evidence="1">Helicase ATP-binding domain-containing protein</fullName>
    </recommendedName>
</protein>
<dbReference type="GO" id="GO:0005524">
    <property type="term" value="F:ATP binding"/>
    <property type="evidence" value="ECO:0007669"/>
    <property type="project" value="InterPro"/>
</dbReference>
<dbReference type="Pfam" id="PF04851">
    <property type="entry name" value="ResIII"/>
    <property type="match status" value="1"/>
</dbReference>
<organism evidence="2 3">
    <name type="scientific">Candidatus Nomurabacteria bacterium RIFCSPHIGHO2_01_FULL_40_24b</name>
    <dbReference type="NCBI Taxonomy" id="1801739"/>
    <lineage>
        <taxon>Bacteria</taxon>
        <taxon>Candidatus Nomuraibacteriota</taxon>
    </lineage>
</organism>
<evidence type="ECO:0000313" key="2">
    <source>
        <dbReference type="EMBL" id="OGI65686.1"/>
    </source>
</evidence>
<dbReference type="SUPFAM" id="SSF52540">
    <property type="entry name" value="P-loop containing nucleoside triphosphate hydrolases"/>
    <property type="match status" value="2"/>
</dbReference>
<comment type="caution">
    <text evidence="2">The sequence shown here is derived from an EMBL/GenBank/DDBJ whole genome shotgun (WGS) entry which is preliminary data.</text>
</comment>
<sequence>MKLTDLGQDYELWKTDFHSVKDETRRFLEHLTDKKKETKLWKHQLDAVLRVVYSYEVLGKNNLLLNIVTGGGKTAIIGACVAWLKMCQKLDKFLILVPNLIVKDRLQRDFLVVSGEKSVFQKFDFFPQEFKHLENELNAHVMEEGASPQGIIESGIILGNIHQVYESNTSGKRNLDFFLNKTGDFAIFNDEAHNTPAMEYTKVLKMLTHKTVFRLDTTATPERADGKPLDSEMIMEYGIAPALDDGIIKSVVVYQPDAKIVELTYTNKITGEKKKVTELDKEFKEAEANVKPFQWIMDSEPMKKQISIALKRFDEQKRRAKDRYKPILFMVTMGIEEGKRVRDVLNKDFNLGRDKVLLVTEDTAEEQVGWKPDGEPLTAREAATNLGKLGTPFEIVISVMMLREGWDVPPVSVILLLRKFCSQVYGQQVIGRGLRKIREGDERQILAVVDHPKLQHDWLWRKVGASGVRTVDTEDVLGDEDIPVTPKIQRLVRPENLIEIPAPEYETKIDFDAILKKVPKKEISKNWKQILDSVKYDRDKWIISKTKIESIRKLIVDKKRRMEILSGEDIDVKAEEQKREFSKEELEELLKEQIVEMASNLLLEYGFGGLKKGELYNVIIDHIKLKLFNGKTISEVKKEEIEMVLDNLEEIRKNFTQPIVEGILGGKKNANK</sequence>
<dbReference type="InterPro" id="IPR050742">
    <property type="entry name" value="Helicase_Restrict-Modif_Enz"/>
</dbReference>
<dbReference type="EMBL" id="MFTP01000014">
    <property type="protein sequence ID" value="OGI65686.1"/>
    <property type="molecule type" value="Genomic_DNA"/>
</dbReference>
<dbReference type="PANTHER" id="PTHR47396:SF1">
    <property type="entry name" value="ATP-DEPENDENT HELICASE IRC3-RELATED"/>
    <property type="match status" value="1"/>
</dbReference>
<accession>A0A1F6V870</accession>
<gene>
    <name evidence="2" type="ORF">A2647_05085</name>
</gene>
<dbReference type="Proteomes" id="UP000177370">
    <property type="component" value="Unassembled WGS sequence"/>
</dbReference>
<dbReference type="GO" id="GO:0003677">
    <property type="term" value="F:DNA binding"/>
    <property type="evidence" value="ECO:0007669"/>
    <property type="project" value="InterPro"/>
</dbReference>
<evidence type="ECO:0000259" key="1">
    <source>
        <dbReference type="SMART" id="SM00487"/>
    </source>
</evidence>
<dbReference type="InterPro" id="IPR027417">
    <property type="entry name" value="P-loop_NTPase"/>
</dbReference>
<dbReference type="PANTHER" id="PTHR47396">
    <property type="entry name" value="TYPE I RESTRICTION ENZYME ECOKI R PROTEIN"/>
    <property type="match status" value="1"/>
</dbReference>
<name>A0A1F6V870_9BACT</name>
<dbReference type="GO" id="GO:0005829">
    <property type="term" value="C:cytosol"/>
    <property type="evidence" value="ECO:0007669"/>
    <property type="project" value="TreeGrafter"/>
</dbReference>
<dbReference type="GO" id="GO:0016787">
    <property type="term" value="F:hydrolase activity"/>
    <property type="evidence" value="ECO:0007669"/>
    <property type="project" value="InterPro"/>
</dbReference>
<dbReference type="SMART" id="SM00487">
    <property type="entry name" value="DEXDc"/>
    <property type="match status" value="1"/>
</dbReference>
<dbReference type="Gene3D" id="3.40.50.300">
    <property type="entry name" value="P-loop containing nucleotide triphosphate hydrolases"/>
    <property type="match status" value="2"/>
</dbReference>
<proteinExistence type="predicted"/>
<reference evidence="2 3" key="1">
    <citation type="journal article" date="2016" name="Nat. Commun.">
        <title>Thousands of microbial genomes shed light on interconnected biogeochemical processes in an aquifer system.</title>
        <authorList>
            <person name="Anantharaman K."/>
            <person name="Brown C.T."/>
            <person name="Hug L.A."/>
            <person name="Sharon I."/>
            <person name="Castelle C.J."/>
            <person name="Probst A.J."/>
            <person name="Thomas B.C."/>
            <person name="Singh A."/>
            <person name="Wilkins M.J."/>
            <person name="Karaoz U."/>
            <person name="Brodie E.L."/>
            <person name="Williams K.H."/>
            <person name="Hubbard S.S."/>
            <person name="Banfield J.F."/>
        </authorList>
    </citation>
    <scope>NUCLEOTIDE SEQUENCE [LARGE SCALE GENOMIC DNA]</scope>
</reference>
<feature type="domain" description="Helicase ATP-binding" evidence="1">
    <location>
        <begin position="36"/>
        <end position="249"/>
    </location>
</feature>